<evidence type="ECO:0000313" key="3">
    <source>
        <dbReference type="EMBL" id="CUF95422.1"/>
    </source>
</evidence>
<feature type="compositionally biased region" description="Basic and acidic residues" evidence="2">
    <location>
        <begin position="166"/>
        <end position="182"/>
    </location>
</feature>
<feature type="region of interest" description="Disordered" evidence="2">
    <location>
        <begin position="561"/>
        <end position="598"/>
    </location>
</feature>
<gene>
    <name evidence="3" type="ORF">BSAL_04250</name>
</gene>
<evidence type="ECO:0000256" key="2">
    <source>
        <dbReference type="SAM" id="MobiDB-lite"/>
    </source>
</evidence>
<dbReference type="Proteomes" id="UP000051952">
    <property type="component" value="Unassembled WGS sequence"/>
</dbReference>
<keyword evidence="4" id="KW-1185">Reference proteome</keyword>
<name>A0A0S4IQE2_BODSA</name>
<proteinExistence type="predicted"/>
<keyword evidence="1" id="KW-0175">Coiled coil</keyword>
<feature type="compositionally biased region" description="Low complexity" evidence="2">
    <location>
        <begin position="569"/>
        <end position="588"/>
    </location>
</feature>
<evidence type="ECO:0000313" key="4">
    <source>
        <dbReference type="Proteomes" id="UP000051952"/>
    </source>
</evidence>
<feature type="compositionally biased region" description="Low complexity" evidence="2">
    <location>
        <begin position="196"/>
        <end position="215"/>
    </location>
</feature>
<organism evidence="3 4">
    <name type="scientific">Bodo saltans</name>
    <name type="common">Flagellated protozoan</name>
    <dbReference type="NCBI Taxonomy" id="75058"/>
    <lineage>
        <taxon>Eukaryota</taxon>
        <taxon>Discoba</taxon>
        <taxon>Euglenozoa</taxon>
        <taxon>Kinetoplastea</taxon>
        <taxon>Metakinetoplastina</taxon>
        <taxon>Eubodonida</taxon>
        <taxon>Bodonidae</taxon>
        <taxon>Bodo</taxon>
    </lineage>
</organism>
<feature type="region of interest" description="Disordered" evidence="2">
    <location>
        <begin position="90"/>
        <end position="110"/>
    </location>
</feature>
<feature type="coiled-coil region" evidence="1">
    <location>
        <begin position="382"/>
        <end position="521"/>
    </location>
</feature>
<evidence type="ECO:0008006" key="5">
    <source>
        <dbReference type="Google" id="ProtNLM"/>
    </source>
</evidence>
<sequence length="598" mass="65632">MSLEFKVLIDAVKLPPALARPSPQTSTSASYKYQVTWTAGGGKHASEEGATLALANSEGGEVLFHHDALFRTPKSPDRLLQLTVLQIRNPSSLSPTPRGGSQALSPSAGGGDERTVLGVLVIDLNAHTPKTAAVTSKQRATLALSLCSYDPPAMIRLEVESTKSHLPYDPEAEDRKLLDARRRSASRQRSVPQDTSDSSASAPPVASRGGSLLSPLPLPPQIIPRTLDYPNYQHSGRRSPPRGHSAGTITSGEDLLDDDTLEIARLKAALHTLTNANKHLRDDNTLLRNAVQRAREEPNYTYQVQRQPSVASTSYKADVSATGDENLAISPEPRGPVVISQNTTHQQNAIADNTAILQAEIAVLQRGLAAAKERIQQKDFLEQDLKAEIRSLQQTNQFQAEDIARLEAEVRHITSKERQLDHDEAELQQQKRTVLELQARSRLLAVELQNEEHLRGKLDEEHKALRKEYDHVVKRRQQSEEEDALRRGAHKALVVQLELRISQAQEELESLHKYAADANERCRSIAHIVESQSKIIETKNGKIKGLKSLLEAQDIYKKMMERSSQQLGASSAKRATSPSASARPSTPRAGGGAGAVKR</sequence>
<dbReference type="VEuPathDB" id="TriTrypDB:BSAL_04250"/>
<dbReference type="AlphaFoldDB" id="A0A0S4IQE2"/>
<evidence type="ECO:0000256" key="1">
    <source>
        <dbReference type="SAM" id="Coils"/>
    </source>
</evidence>
<reference evidence="4" key="1">
    <citation type="submission" date="2015-09" db="EMBL/GenBank/DDBJ databases">
        <authorList>
            <consortium name="Pathogen Informatics"/>
        </authorList>
    </citation>
    <scope>NUCLEOTIDE SEQUENCE [LARGE SCALE GENOMIC DNA]</scope>
    <source>
        <strain evidence="4">Lake Konstanz</strain>
    </source>
</reference>
<feature type="region of interest" description="Disordered" evidence="2">
    <location>
        <begin position="166"/>
        <end position="253"/>
    </location>
</feature>
<dbReference type="EMBL" id="CYKH01000459">
    <property type="protein sequence ID" value="CUF95422.1"/>
    <property type="molecule type" value="Genomic_DNA"/>
</dbReference>
<protein>
    <recommendedName>
        <fullName evidence="5">C2 NT-type domain-containing protein</fullName>
    </recommendedName>
</protein>
<feature type="coiled-coil region" evidence="1">
    <location>
        <begin position="263"/>
        <end position="297"/>
    </location>
</feature>
<accession>A0A0S4IQE2</accession>
<feature type="compositionally biased region" description="Gly residues" evidence="2">
    <location>
        <begin position="589"/>
        <end position="598"/>
    </location>
</feature>